<protein>
    <recommendedName>
        <fullName evidence="2">NAD-dependent epimerase/dehydratase domain-containing protein</fullName>
    </recommendedName>
</protein>
<proteinExistence type="predicted"/>
<comment type="caution">
    <text evidence="3">The sequence shown here is derived from an EMBL/GenBank/DDBJ whole genome shotgun (WGS) entry which is preliminary data.</text>
</comment>
<feature type="domain" description="NAD-dependent epimerase/dehydratase" evidence="2">
    <location>
        <begin position="3"/>
        <end position="234"/>
    </location>
</feature>
<dbReference type="Pfam" id="PF01370">
    <property type="entry name" value="Epimerase"/>
    <property type="match status" value="1"/>
</dbReference>
<dbReference type="AlphaFoldDB" id="A0A1F6LN27"/>
<organism evidence="3 4">
    <name type="scientific">Candidatus Magasanikbacteria bacterium RIFCSPHIGHO2_01_FULL_50_8</name>
    <dbReference type="NCBI Taxonomy" id="1798674"/>
    <lineage>
        <taxon>Bacteria</taxon>
        <taxon>Candidatus Magasanikiibacteriota</taxon>
    </lineage>
</organism>
<accession>A0A1F6LN27</accession>
<dbReference type="InterPro" id="IPR036291">
    <property type="entry name" value="NAD(P)-bd_dom_sf"/>
</dbReference>
<name>A0A1F6LN27_9BACT</name>
<keyword evidence="1" id="KW-0520">NAD</keyword>
<dbReference type="PRINTS" id="PR01713">
    <property type="entry name" value="NUCEPIMERASE"/>
</dbReference>
<dbReference type="InterPro" id="IPR001509">
    <property type="entry name" value="Epimerase_deHydtase"/>
</dbReference>
<gene>
    <name evidence="3" type="ORF">A2848_02555</name>
</gene>
<reference evidence="3 4" key="1">
    <citation type="journal article" date="2016" name="Nat. Commun.">
        <title>Thousands of microbial genomes shed light on interconnected biogeochemical processes in an aquifer system.</title>
        <authorList>
            <person name="Anantharaman K."/>
            <person name="Brown C.T."/>
            <person name="Hug L.A."/>
            <person name="Sharon I."/>
            <person name="Castelle C.J."/>
            <person name="Probst A.J."/>
            <person name="Thomas B.C."/>
            <person name="Singh A."/>
            <person name="Wilkins M.J."/>
            <person name="Karaoz U."/>
            <person name="Brodie E.L."/>
            <person name="Williams K.H."/>
            <person name="Hubbard S.S."/>
            <person name="Banfield J.F."/>
        </authorList>
    </citation>
    <scope>NUCLEOTIDE SEQUENCE [LARGE SCALE GENOMIC DNA]</scope>
</reference>
<evidence type="ECO:0000313" key="4">
    <source>
        <dbReference type="Proteomes" id="UP000176329"/>
    </source>
</evidence>
<dbReference type="SUPFAM" id="SSF51735">
    <property type="entry name" value="NAD(P)-binding Rossmann-fold domains"/>
    <property type="match status" value="1"/>
</dbReference>
<dbReference type="Gene3D" id="3.40.50.720">
    <property type="entry name" value="NAD(P)-binding Rossmann-like Domain"/>
    <property type="match status" value="1"/>
</dbReference>
<sequence>MNILVTGAAGFIGFHTAKKLLELGHTVVGVDSMNDYYDPALKQARLKLLEHANFSFHQFDLADRATTAEFFVAQKIDRVIHLAAQAGVRFSVDHPAEYLDRNIIAFGNVLEGCRHAKIPHLVYASSSSIYGLNEKTPFSIHDAVDHPVSLYAATKRANELMAHVYSHQFNLPTTGLRFFTVYGPWDRPDMALQSFALKIARGETIEVFNNGELLRDWTYVDDIVTGIIAAMDHIPARSESRTLDPATSWAPFRIYNLGGGNPVKLIDFIHQLETALGKTARTEFKPLRPEDVLATHADASDTERDLGFKPTLTFADGLPKFVAWFREYYRV</sequence>
<dbReference type="PANTHER" id="PTHR43574">
    <property type="entry name" value="EPIMERASE-RELATED"/>
    <property type="match status" value="1"/>
</dbReference>
<evidence type="ECO:0000313" key="3">
    <source>
        <dbReference type="EMBL" id="OGH60788.1"/>
    </source>
</evidence>
<evidence type="ECO:0000259" key="2">
    <source>
        <dbReference type="Pfam" id="PF01370"/>
    </source>
</evidence>
<dbReference type="EMBL" id="MFPV01000052">
    <property type="protein sequence ID" value="OGH60788.1"/>
    <property type="molecule type" value="Genomic_DNA"/>
</dbReference>
<evidence type="ECO:0000256" key="1">
    <source>
        <dbReference type="ARBA" id="ARBA00023027"/>
    </source>
</evidence>
<dbReference type="Proteomes" id="UP000176329">
    <property type="component" value="Unassembled WGS sequence"/>
</dbReference>